<dbReference type="PANTHER" id="PTHR43393">
    <property type="entry name" value="CYTOKININ RIBOSIDE 5'-MONOPHOSPHATE PHOSPHORIBOHYDROLASE"/>
    <property type="match status" value="1"/>
</dbReference>
<dbReference type="GO" id="GO:0016787">
    <property type="term" value="F:hydrolase activity"/>
    <property type="evidence" value="ECO:0007669"/>
    <property type="project" value="UniProtKB-KW"/>
</dbReference>
<keyword evidence="1" id="KW-0378">Hydrolase</keyword>
<dbReference type="GO" id="GO:0009691">
    <property type="term" value="P:cytokinin biosynthetic process"/>
    <property type="evidence" value="ECO:0007669"/>
    <property type="project" value="UniProtKB-UniRule"/>
</dbReference>
<reference evidence="2" key="1">
    <citation type="submission" date="2016-01" db="EMBL/GenBank/DDBJ databases">
        <authorList>
            <person name="Mcilroy J.S."/>
            <person name="Karst M S."/>
            <person name="Albertsen M."/>
        </authorList>
    </citation>
    <scope>NUCLEOTIDE SEQUENCE</scope>
    <source>
        <strain evidence="2">Cfx-K</strain>
    </source>
</reference>
<protein>
    <recommendedName>
        <fullName evidence="1">Cytokinin riboside 5'-monophosphate phosphoribohydrolase</fullName>
        <ecNumber evidence="1">3.2.2.n1</ecNumber>
    </recommendedName>
</protein>
<dbReference type="GO" id="GO:0005829">
    <property type="term" value="C:cytosol"/>
    <property type="evidence" value="ECO:0007669"/>
    <property type="project" value="TreeGrafter"/>
</dbReference>
<accession>A0A161KD56</accession>
<organism evidence="2 3">
    <name type="scientific">Candidatus Promineifilum breve</name>
    <dbReference type="NCBI Taxonomy" id="1806508"/>
    <lineage>
        <taxon>Bacteria</taxon>
        <taxon>Bacillati</taxon>
        <taxon>Chloroflexota</taxon>
        <taxon>Ardenticatenia</taxon>
        <taxon>Candidatus Promineifilales</taxon>
        <taxon>Candidatus Promineifilaceae</taxon>
        <taxon>Candidatus Promineifilum</taxon>
    </lineage>
</organism>
<evidence type="ECO:0000313" key="3">
    <source>
        <dbReference type="Proteomes" id="UP000215027"/>
    </source>
</evidence>
<dbReference type="AlphaFoldDB" id="A0A161KD56"/>
<dbReference type="InterPro" id="IPR031100">
    <property type="entry name" value="LOG_fam"/>
</dbReference>
<dbReference type="PANTHER" id="PTHR43393:SF3">
    <property type="entry name" value="LYSINE DECARBOXYLASE-LIKE PROTEIN"/>
    <property type="match status" value="1"/>
</dbReference>
<dbReference type="NCBIfam" id="TIGR00730">
    <property type="entry name" value="Rossman fold protein, TIGR00730 family"/>
    <property type="match status" value="1"/>
</dbReference>
<dbReference type="EC" id="3.2.2.n1" evidence="1"/>
<dbReference type="InterPro" id="IPR005269">
    <property type="entry name" value="LOG"/>
</dbReference>
<dbReference type="InterPro" id="IPR052341">
    <property type="entry name" value="LOG_family_nucleotidases"/>
</dbReference>
<sequence>MNVKNQKLSLLQAATDVEKRFLAGPRERSKDLESATRYFLEFIQGFETLGAIDRPCVTVFGSARLGETTPYYALARELGRRLAAEGLGVMTGGGPGIMEAANRGAKEAGGLSIGVNIELPFEQEPNPYLDIFIEFNHFFIRKVMLVKYSSAFVVFPGGFGTLDEAFETVTLMQTDKIEDFPLISMGVAFWQPMADFMRDTLVTQGTIGKRDIHLWSPTDSVDEAVGLILEAVARQRESAARATPDEAQANK</sequence>
<dbReference type="RefSeq" id="WP_095045402.1">
    <property type="nucleotide sequence ID" value="NZ_LN890656.1"/>
</dbReference>
<dbReference type="KEGG" id="pbf:CFX0092_B0539"/>
<keyword evidence="1" id="KW-0203">Cytokinin biosynthesis</keyword>
<proteinExistence type="inferred from homology"/>
<name>A0A161KD56_9CHLR</name>
<keyword evidence="3" id="KW-1185">Reference proteome</keyword>
<comment type="similarity">
    <text evidence="1">Belongs to the LOG family.</text>
</comment>
<dbReference type="EMBL" id="LN890656">
    <property type="protein sequence ID" value="CUS06073.1"/>
    <property type="molecule type" value="Genomic_DNA"/>
</dbReference>
<evidence type="ECO:0000256" key="1">
    <source>
        <dbReference type="RuleBase" id="RU363015"/>
    </source>
</evidence>
<dbReference type="Pfam" id="PF03641">
    <property type="entry name" value="Lysine_decarbox"/>
    <property type="match status" value="1"/>
</dbReference>
<evidence type="ECO:0000313" key="2">
    <source>
        <dbReference type="EMBL" id="CUS06073.1"/>
    </source>
</evidence>
<dbReference type="Proteomes" id="UP000215027">
    <property type="component" value="Chromosome II"/>
</dbReference>
<gene>
    <name evidence="2" type="ORF">CFX0092_B0539</name>
</gene>
<dbReference type="Gene3D" id="3.40.50.450">
    <property type="match status" value="1"/>
</dbReference>
<dbReference type="OrthoDB" id="9801098at2"/>
<dbReference type="SUPFAM" id="SSF102405">
    <property type="entry name" value="MCP/YpsA-like"/>
    <property type="match status" value="1"/>
</dbReference>